<dbReference type="InterPro" id="IPR032675">
    <property type="entry name" value="LRR_dom_sf"/>
</dbReference>
<gene>
    <name evidence="1" type="ORF">B0H16DRAFT_1519337</name>
</gene>
<evidence type="ECO:0000313" key="2">
    <source>
        <dbReference type="Proteomes" id="UP001215598"/>
    </source>
</evidence>
<evidence type="ECO:0008006" key="3">
    <source>
        <dbReference type="Google" id="ProtNLM"/>
    </source>
</evidence>
<proteinExistence type="predicted"/>
<dbReference type="Gene3D" id="3.80.10.10">
    <property type="entry name" value="Ribonuclease Inhibitor"/>
    <property type="match status" value="1"/>
</dbReference>
<reference evidence="1" key="1">
    <citation type="submission" date="2023-03" db="EMBL/GenBank/DDBJ databases">
        <title>Massive genome expansion in bonnet fungi (Mycena s.s.) driven by repeated elements and novel gene families across ecological guilds.</title>
        <authorList>
            <consortium name="Lawrence Berkeley National Laboratory"/>
            <person name="Harder C.B."/>
            <person name="Miyauchi S."/>
            <person name="Viragh M."/>
            <person name="Kuo A."/>
            <person name="Thoen E."/>
            <person name="Andreopoulos B."/>
            <person name="Lu D."/>
            <person name="Skrede I."/>
            <person name="Drula E."/>
            <person name="Henrissat B."/>
            <person name="Morin E."/>
            <person name="Kohler A."/>
            <person name="Barry K."/>
            <person name="LaButti K."/>
            <person name="Morin E."/>
            <person name="Salamov A."/>
            <person name="Lipzen A."/>
            <person name="Mereny Z."/>
            <person name="Hegedus B."/>
            <person name="Baldrian P."/>
            <person name="Stursova M."/>
            <person name="Weitz H."/>
            <person name="Taylor A."/>
            <person name="Grigoriev I.V."/>
            <person name="Nagy L.G."/>
            <person name="Martin F."/>
            <person name="Kauserud H."/>
        </authorList>
    </citation>
    <scope>NUCLEOTIDE SEQUENCE</scope>
    <source>
        <strain evidence="1">CBHHK182m</strain>
    </source>
</reference>
<feature type="non-terminal residue" evidence="1">
    <location>
        <position position="413"/>
    </location>
</feature>
<evidence type="ECO:0000313" key="1">
    <source>
        <dbReference type="EMBL" id="KAJ7768305.1"/>
    </source>
</evidence>
<dbReference type="Proteomes" id="UP001215598">
    <property type="component" value="Unassembled WGS sequence"/>
</dbReference>
<keyword evidence="2" id="KW-1185">Reference proteome</keyword>
<dbReference type="EMBL" id="JARKIB010000020">
    <property type="protein sequence ID" value="KAJ7768305.1"/>
    <property type="molecule type" value="Genomic_DNA"/>
</dbReference>
<name>A0AAD7JMW5_9AGAR</name>
<accession>A0AAD7JMW5</accession>
<organism evidence="1 2">
    <name type="scientific">Mycena metata</name>
    <dbReference type="NCBI Taxonomy" id="1033252"/>
    <lineage>
        <taxon>Eukaryota</taxon>
        <taxon>Fungi</taxon>
        <taxon>Dikarya</taxon>
        <taxon>Basidiomycota</taxon>
        <taxon>Agaricomycotina</taxon>
        <taxon>Agaricomycetes</taxon>
        <taxon>Agaricomycetidae</taxon>
        <taxon>Agaricales</taxon>
        <taxon>Marasmiineae</taxon>
        <taxon>Mycenaceae</taxon>
        <taxon>Mycena</taxon>
    </lineage>
</organism>
<comment type="caution">
    <text evidence="1">The sequence shown here is derived from an EMBL/GenBank/DDBJ whole genome shotgun (WGS) entry which is preliminary data.</text>
</comment>
<protein>
    <recommendedName>
        <fullName evidence="3">F-box domain-containing protein</fullName>
    </recommendedName>
</protein>
<dbReference type="AlphaFoldDB" id="A0AAD7JMW5"/>
<dbReference type="SUPFAM" id="SSF52047">
    <property type="entry name" value="RNI-like"/>
    <property type="match status" value="1"/>
</dbReference>
<sequence length="413" mass="46861">MFSPFASRLRTNYCPTDEEVAGIRAFLDEPILQLKEFDDKIAELQKTIDKLAAQRNTLNTCIAEHRALISPVRRLPLEIVEEIFFACLPTHRNCVMNPSEAPLLLGRIFSSWRAISLSTPRLWSRLHIVDPTTAGWWPNMEEDVAKRLEATKTWLTRSGQCPLSISLESEFVSNAHSFIQALAPSAPRWQHMQFTTAPSILRGMSHLTEADVPLLETLAFYTHPRHMAHDIVWGSLGIVRGPRVSSFSVPAYNFTPWEIPLRWHQLTTLWMGGQSWSIPLTTTSKLLLETLTSCPQLRCCKLRVIDTNITFEDHPMLELPFLHTLELDCGGRMDATLAVLLRHLSLPSLRTFTLRGTPFHGEQPSSGSLVYFFSLYTQLETLDIQSDAFPHPSFVESLRSLPAGLRRLTIYDS</sequence>